<proteinExistence type="predicted"/>
<dbReference type="InterPro" id="IPR013424">
    <property type="entry name" value="Ice-binding_C"/>
</dbReference>
<dbReference type="EMBL" id="UOFW01000113">
    <property type="protein sequence ID" value="VAX04843.1"/>
    <property type="molecule type" value="Genomic_DNA"/>
</dbReference>
<evidence type="ECO:0000313" key="2">
    <source>
        <dbReference type="EMBL" id="VAX04843.1"/>
    </source>
</evidence>
<gene>
    <name evidence="2" type="ORF">MNBD_ALPHA03-1082</name>
</gene>
<name>A0A3B1AYR7_9ZZZZ</name>
<dbReference type="Pfam" id="PF07589">
    <property type="entry name" value="PEP-CTERM"/>
    <property type="match status" value="1"/>
</dbReference>
<reference evidence="2" key="1">
    <citation type="submission" date="2018-06" db="EMBL/GenBank/DDBJ databases">
        <authorList>
            <person name="Zhirakovskaya E."/>
        </authorList>
    </citation>
    <scope>NUCLEOTIDE SEQUENCE</scope>
</reference>
<evidence type="ECO:0000259" key="1">
    <source>
        <dbReference type="Pfam" id="PF07589"/>
    </source>
</evidence>
<dbReference type="NCBIfam" id="TIGR02595">
    <property type="entry name" value="PEP_CTERM"/>
    <property type="match status" value="1"/>
</dbReference>
<feature type="domain" description="Ice-binding protein C-terminal" evidence="1">
    <location>
        <begin position="164"/>
        <end position="186"/>
    </location>
</feature>
<organism evidence="2">
    <name type="scientific">hydrothermal vent metagenome</name>
    <dbReference type="NCBI Taxonomy" id="652676"/>
    <lineage>
        <taxon>unclassified sequences</taxon>
        <taxon>metagenomes</taxon>
        <taxon>ecological metagenomes</taxon>
    </lineage>
</organism>
<dbReference type="AlphaFoldDB" id="A0A3B1AYR7"/>
<protein>
    <recommendedName>
        <fullName evidence="1">Ice-binding protein C-terminal domain-containing protein</fullName>
    </recommendedName>
</protein>
<accession>A0A3B1AYR7</accession>
<sequence length="189" mass="19673">MKKILLSAIATFAMLSSANAGVIFLDADSLTTGSDLENNPLLTAEGTITYLGEVRQTSSDPELVAAGSLGNVFDIDNGNDSASFSFDFDVTSFSFIYGGNSGVFDIVARDALNNIVDSFFQASTSGGEPAGPVTLSGIGIRSIFWQDPGNNFAAIDNVTIRTTSVPEPAPLALLGLGLLGLGLSRKRRA</sequence>